<evidence type="ECO:0000256" key="2">
    <source>
        <dbReference type="SAM" id="Phobius"/>
    </source>
</evidence>
<feature type="transmembrane region" description="Helical" evidence="2">
    <location>
        <begin position="91"/>
        <end position="123"/>
    </location>
</feature>
<feature type="region of interest" description="Disordered" evidence="1">
    <location>
        <begin position="1"/>
        <end position="50"/>
    </location>
</feature>
<accession>A0A101LYA6</accession>
<dbReference type="EMBL" id="LKAM01000007">
    <property type="protein sequence ID" value="KUM47596.1"/>
    <property type="molecule type" value="Genomic_DNA"/>
</dbReference>
<proteinExistence type="predicted"/>
<organism evidence="3">
    <name type="scientific">Picea glauca</name>
    <name type="common">White spruce</name>
    <name type="synonym">Pinus glauca</name>
    <dbReference type="NCBI Taxonomy" id="3330"/>
    <lineage>
        <taxon>Eukaryota</taxon>
        <taxon>Viridiplantae</taxon>
        <taxon>Streptophyta</taxon>
        <taxon>Embryophyta</taxon>
        <taxon>Tracheophyta</taxon>
        <taxon>Spermatophyta</taxon>
        <taxon>Pinopsida</taxon>
        <taxon>Pinidae</taxon>
        <taxon>Conifers I</taxon>
        <taxon>Pinales</taxon>
        <taxon>Pinaceae</taxon>
        <taxon>Picea</taxon>
    </lineage>
</organism>
<keyword evidence="3" id="KW-0496">Mitochondrion</keyword>
<feature type="compositionally biased region" description="Basic and acidic residues" evidence="1">
    <location>
        <begin position="11"/>
        <end position="25"/>
    </location>
</feature>
<reference evidence="3" key="1">
    <citation type="journal article" date="2015" name="Genome Biol. Evol.">
        <title>Organellar Genomes of White Spruce (Picea glauca): Assembly and Annotation.</title>
        <authorList>
            <person name="Jackman S.D."/>
            <person name="Warren R.L."/>
            <person name="Gibb E.A."/>
            <person name="Vandervalk B.P."/>
            <person name="Mohamadi H."/>
            <person name="Chu J."/>
            <person name="Raymond A."/>
            <person name="Pleasance S."/>
            <person name="Coope R."/>
            <person name="Wildung M.R."/>
            <person name="Ritland C.E."/>
            <person name="Bousquet J."/>
            <person name="Jones S.J."/>
            <person name="Bohlmann J."/>
            <person name="Birol I."/>
        </authorList>
    </citation>
    <scope>NUCLEOTIDE SEQUENCE [LARGE SCALE GENOMIC DNA]</scope>
    <source>
        <tissue evidence="3">Flushing bud</tissue>
    </source>
</reference>
<keyword evidence="2" id="KW-0472">Membrane</keyword>
<gene>
    <name evidence="3" type="ORF">ABT39_MTgene5782</name>
</gene>
<evidence type="ECO:0000256" key="1">
    <source>
        <dbReference type="SAM" id="MobiDB-lite"/>
    </source>
</evidence>
<keyword evidence="2" id="KW-1133">Transmembrane helix</keyword>
<feature type="compositionally biased region" description="Polar residues" evidence="1">
    <location>
        <begin position="28"/>
        <end position="42"/>
    </location>
</feature>
<keyword evidence="2" id="KW-0812">Transmembrane</keyword>
<comment type="caution">
    <text evidence="3">The sequence shown here is derived from an EMBL/GenBank/DDBJ whole genome shotgun (WGS) entry which is preliminary data.</text>
</comment>
<dbReference type="AlphaFoldDB" id="A0A101LYA6"/>
<protein>
    <submittedName>
        <fullName evidence="3">Uncharacterized protein</fullName>
    </submittedName>
</protein>
<sequence length="124" mass="14220">MDNIVWGRAVQRTDKSQPHPPDKRRGSGQPTETPHLQHVSTQHGKKSRGTKISISSSRFMLGLTIRLLTLSIRLSTILIRRVIDRRLSTLLLRLKIIFIILILILTGVFFLFLKMGLGFIFIYI</sequence>
<geneLocation type="mitochondrion" evidence="3"/>
<name>A0A101LYA6_PICGL</name>
<evidence type="ECO:0000313" key="3">
    <source>
        <dbReference type="EMBL" id="KUM47596.1"/>
    </source>
</evidence>